<evidence type="ECO:0000313" key="4">
    <source>
        <dbReference type="Proteomes" id="UP000515160"/>
    </source>
</evidence>
<dbReference type="SMART" id="SM00174">
    <property type="entry name" value="RHO"/>
    <property type="match status" value="1"/>
</dbReference>
<dbReference type="GO" id="GO:0005764">
    <property type="term" value="C:lysosome"/>
    <property type="evidence" value="ECO:0007669"/>
    <property type="project" value="TreeGrafter"/>
</dbReference>
<evidence type="ECO:0000256" key="3">
    <source>
        <dbReference type="ARBA" id="ARBA00023134"/>
    </source>
</evidence>
<dbReference type="OrthoDB" id="265044at2759"/>
<dbReference type="GO" id="GO:0045335">
    <property type="term" value="C:phagocytic vesicle"/>
    <property type="evidence" value="ECO:0007669"/>
    <property type="project" value="TreeGrafter"/>
</dbReference>
<organism evidence="4 5">
    <name type="scientific">Drosophila albomicans</name>
    <name type="common">Fruit fly</name>
    <dbReference type="NCBI Taxonomy" id="7291"/>
    <lineage>
        <taxon>Eukaryota</taxon>
        <taxon>Metazoa</taxon>
        <taxon>Ecdysozoa</taxon>
        <taxon>Arthropoda</taxon>
        <taxon>Hexapoda</taxon>
        <taxon>Insecta</taxon>
        <taxon>Pterygota</taxon>
        <taxon>Neoptera</taxon>
        <taxon>Endopterygota</taxon>
        <taxon>Diptera</taxon>
        <taxon>Brachycera</taxon>
        <taxon>Muscomorpha</taxon>
        <taxon>Ephydroidea</taxon>
        <taxon>Drosophilidae</taxon>
        <taxon>Drosophila</taxon>
    </lineage>
</organism>
<dbReference type="PROSITE" id="PS51421">
    <property type="entry name" value="RAS"/>
    <property type="match status" value="1"/>
</dbReference>
<name>A0A6P8XMI0_DROAB</name>
<dbReference type="GO" id="GO:0005770">
    <property type="term" value="C:late endosome"/>
    <property type="evidence" value="ECO:0007669"/>
    <property type="project" value="TreeGrafter"/>
</dbReference>
<evidence type="ECO:0000313" key="5">
    <source>
        <dbReference type="RefSeq" id="XP_034114189.1"/>
    </source>
</evidence>
<dbReference type="GO" id="GO:0003924">
    <property type="term" value="F:GTPase activity"/>
    <property type="evidence" value="ECO:0007669"/>
    <property type="project" value="InterPro"/>
</dbReference>
<dbReference type="Proteomes" id="UP000515160">
    <property type="component" value="Chromosome 2R"/>
</dbReference>
<keyword evidence="4" id="KW-1185">Reference proteome</keyword>
<comment type="similarity">
    <text evidence="1">Belongs to the small GTPase superfamily. Rab family.</text>
</comment>
<dbReference type="Pfam" id="PF00071">
    <property type="entry name" value="Ras"/>
    <property type="match status" value="1"/>
</dbReference>
<dbReference type="GO" id="GO:0090385">
    <property type="term" value="P:phagosome-lysosome fusion"/>
    <property type="evidence" value="ECO:0007669"/>
    <property type="project" value="TreeGrafter"/>
</dbReference>
<dbReference type="InterPro" id="IPR005225">
    <property type="entry name" value="Small_GTP-bd"/>
</dbReference>
<dbReference type="PANTHER" id="PTHR47981:SF20">
    <property type="entry name" value="RAS-RELATED PROTEIN RAB-7A"/>
    <property type="match status" value="1"/>
</dbReference>
<proteinExistence type="inferred from homology"/>
<dbReference type="InterPro" id="IPR001806">
    <property type="entry name" value="Small_GTPase"/>
</dbReference>
<dbReference type="NCBIfam" id="TIGR00231">
    <property type="entry name" value="small_GTP"/>
    <property type="match status" value="1"/>
</dbReference>
<dbReference type="PANTHER" id="PTHR47981">
    <property type="entry name" value="RAB FAMILY"/>
    <property type="match status" value="1"/>
</dbReference>
<dbReference type="SMART" id="SM00173">
    <property type="entry name" value="RAS"/>
    <property type="match status" value="1"/>
</dbReference>
<dbReference type="PRINTS" id="PR00449">
    <property type="entry name" value="RASTRNSFRMNG"/>
</dbReference>
<protein>
    <submittedName>
        <fullName evidence="5">Ras-related protein Rab-7a-like isoform X1</fullName>
    </submittedName>
</protein>
<dbReference type="RefSeq" id="XP_034114189.1">
    <property type="nucleotide sequence ID" value="XM_034258298.2"/>
</dbReference>
<keyword evidence="3" id="KW-0342">GTP-binding</keyword>
<dbReference type="GO" id="GO:0005525">
    <property type="term" value="F:GTP binding"/>
    <property type="evidence" value="ECO:0007669"/>
    <property type="project" value="UniProtKB-KW"/>
</dbReference>
<dbReference type="InterPro" id="IPR027417">
    <property type="entry name" value="P-loop_NTPase"/>
</dbReference>
<keyword evidence="2" id="KW-0547">Nucleotide-binding</keyword>
<dbReference type="SMART" id="SM00175">
    <property type="entry name" value="RAB"/>
    <property type="match status" value="1"/>
</dbReference>
<sequence>MDQLMDISLYIKSRPNIVLLGDDFVGKTSLIYRYINEETSGKCETLRGADLFTKELTINDILFSLKIWEWGHEGLFDTSTSSYRKINCCIFVFDVTYRKSFESLNFWRDKFFLRAEKNPNEFPVALVGTKIDLENEREVSKQEAEDWCKSFSIPYFECSAKDDINVQDVFEAMTAKLAMKCIPKEIRIRNNK</sequence>
<dbReference type="AlphaFoldDB" id="A0A6P8XMI0"/>
<dbReference type="FunFam" id="3.40.50.300:FF:001447">
    <property type="entry name" value="Ras-related protein Rab-1B"/>
    <property type="match status" value="1"/>
</dbReference>
<dbReference type="SUPFAM" id="SSF52540">
    <property type="entry name" value="P-loop containing nucleoside triphosphate hydrolases"/>
    <property type="match status" value="1"/>
</dbReference>
<gene>
    <name evidence="5" type="primary">LOC117574966</name>
</gene>
<reference evidence="5" key="1">
    <citation type="submission" date="2025-08" db="UniProtKB">
        <authorList>
            <consortium name="RefSeq"/>
        </authorList>
    </citation>
    <scope>IDENTIFICATION</scope>
    <source>
        <strain evidence="5">15112-1751.03</strain>
        <tissue evidence="5">Whole Adult</tissue>
    </source>
</reference>
<dbReference type="GeneID" id="117574966"/>
<dbReference type="Gene3D" id="3.40.50.300">
    <property type="entry name" value="P-loop containing nucleotide triphosphate hydrolases"/>
    <property type="match status" value="1"/>
</dbReference>
<dbReference type="PROSITE" id="PS51419">
    <property type="entry name" value="RAB"/>
    <property type="match status" value="1"/>
</dbReference>
<evidence type="ECO:0000256" key="2">
    <source>
        <dbReference type="ARBA" id="ARBA00022741"/>
    </source>
</evidence>
<evidence type="ECO:0000256" key="1">
    <source>
        <dbReference type="ARBA" id="ARBA00006270"/>
    </source>
</evidence>
<accession>A0A6P8XMI0</accession>